<dbReference type="InterPro" id="IPR046781">
    <property type="entry name" value="Phage_ORF5"/>
</dbReference>
<dbReference type="Pfam" id="PF20577">
    <property type="entry name" value="Phage_ORF5"/>
    <property type="match status" value="1"/>
</dbReference>
<name>A0A976R7W7_9VIRU</name>
<reference evidence="1" key="1">
    <citation type="submission" date="2022-02" db="EMBL/GenBank/DDBJ databases">
        <title>Towards deciphering the DNA virus diversity associated with rodent species in the families Cricetidae and Heteromyidae.</title>
        <authorList>
            <person name="Lund M."/>
            <person name="Larsen B.B."/>
            <person name="Gryseels S."/>
            <person name="Kraberger S."/>
            <person name="Rowsey D.M."/>
            <person name="Steger L."/>
            <person name="Yule K.M."/>
            <person name="Upham N.S."/>
            <person name="Worobey M."/>
            <person name="Van Doorslaer K."/>
            <person name="Varsani A."/>
        </authorList>
    </citation>
    <scope>NUCLEOTIDE SEQUENCE</scope>
    <source>
        <strain evidence="1">NeonRodF1_64</strain>
    </source>
</reference>
<sequence>MKVCYYSIKDNVSGHFGPLVSAINDDVAKREIRSLVSLPDSPFSKYPADYDLYYLGELNDETGTFESDVSFICSLVTVKPLEVIKFEKSDVSDTVQQ</sequence>
<proteinExistence type="predicted"/>
<dbReference type="EMBL" id="OM869698">
    <property type="protein sequence ID" value="UPW41937.1"/>
    <property type="molecule type" value="Genomic_DNA"/>
</dbReference>
<organism evidence="1">
    <name type="scientific">Dipodfec virus RodF1_64</name>
    <dbReference type="NCBI Taxonomy" id="2929306"/>
    <lineage>
        <taxon>Viruses</taxon>
        <taxon>Monodnaviria</taxon>
        <taxon>Sangervirae</taxon>
        <taxon>Phixviricota</taxon>
        <taxon>Malgrandaviricetes</taxon>
        <taxon>Petitvirales</taxon>
        <taxon>Microviridae</taxon>
    </lineage>
</organism>
<protein>
    <submittedName>
        <fullName evidence="1">Nonstructural protein</fullName>
    </submittedName>
</protein>
<evidence type="ECO:0000313" key="1">
    <source>
        <dbReference type="EMBL" id="UPW41937.1"/>
    </source>
</evidence>
<accession>A0A976R7W7</accession>